<organism evidence="2 3">
    <name type="scientific">Eimeria necatrix</name>
    <dbReference type="NCBI Taxonomy" id="51315"/>
    <lineage>
        <taxon>Eukaryota</taxon>
        <taxon>Sar</taxon>
        <taxon>Alveolata</taxon>
        <taxon>Apicomplexa</taxon>
        <taxon>Conoidasida</taxon>
        <taxon>Coccidia</taxon>
        <taxon>Eucoccidiorida</taxon>
        <taxon>Eimeriorina</taxon>
        <taxon>Eimeriidae</taxon>
        <taxon>Eimeria</taxon>
    </lineage>
</organism>
<dbReference type="VEuPathDB" id="ToxoDB:ENH_00058990"/>
<name>U6MQ20_9EIME</name>
<evidence type="ECO:0000313" key="2">
    <source>
        <dbReference type="EMBL" id="CDJ63765.1"/>
    </source>
</evidence>
<feature type="compositionally biased region" description="Basic residues" evidence="1">
    <location>
        <begin position="90"/>
        <end position="125"/>
    </location>
</feature>
<dbReference type="RefSeq" id="XP_013439090.1">
    <property type="nucleotide sequence ID" value="XM_013583636.1"/>
</dbReference>
<sequence length="179" mass="20239">MRLLQTVVPAVVALLINTETEWTVTPAVAFSHLPYESNDLIEGKHFRNEDLYGDAVAGLDRDAPERALAGLALAGGANASKSFLEDQEGKKKKKEKKDKKNKKDKKKKKKGKKQKKQKKRKGKKGKGQETPADIDELELLRNVYKREKKIYLKSHGKSDFFRLKYETLNSALQNATRAT</sequence>
<protein>
    <submittedName>
        <fullName evidence="2">Uncharacterized protein</fullName>
    </submittedName>
</protein>
<dbReference type="GeneID" id="25476039"/>
<dbReference type="AlphaFoldDB" id="U6MQ20"/>
<reference evidence="2" key="2">
    <citation type="submission" date="2013-10" db="EMBL/GenBank/DDBJ databases">
        <authorList>
            <person name="Aslett M."/>
        </authorList>
    </citation>
    <scope>NUCLEOTIDE SEQUENCE [LARGE SCALE GENOMIC DNA]</scope>
    <source>
        <strain evidence="2">Houghton</strain>
    </source>
</reference>
<accession>U6MQ20</accession>
<proteinExistence type="predicted"/>
<reference evidence="2" key="1">
    <citation type="submission" date="2013-10" db="EMBL/GenBank/DDBJ databases">
        <title>Genomic analysis of the causative agents of coccidiosis in chickens.</title>
        <authorList>
            <person name="Reid A.J."/>
            <person name="Blake D."/>
            <person name="Billington K."/>
            <person name="Browne H."/>
            <person name="Dunn M."/>
            <person name="Hung S."/>
            <person name="Kawahara F."/>
            <person name="Miranda-Saavedra D."/>
            <person name="Mourier T."/>
            <person name="Nagra H."/>
            <person name="Otto T.D."/>
            <person name="Rawlings N."/>
            <person name="Sanchez A."/>
            <person name="Sanders M."/>
            <person name="Subramaniam C."/>
            <person name="Tay Y."/>
            <person name="Dear P."/>
            <person name="Doerig C."/>
            <person name="Gruber A."/>
            <person name="Parkinson J."/>
            <person name="Shirley M."/>
            <person name="Wan K.L."/>
            <person name="Berriman M."/>
            <person name="Tomley F."/>
            <person name="Pain A."/>
        </authorList>
    </citation>
    <scope>NUCLEOTIDE SEQUENCE [LARGE SCALE GENOMIC DNA]</scope>
    <source>
        <strain evidence="2">Houghton</strain>
    </source>
</reference>
<dbReference type="EMBL" id="HG722867">
    <property type="protein sequence ID" value="CDJ63765.1"/>
    <property type="molecule type" value="Genomic_DNA"/>
</dbReference>
<dbReference type="OrthoDB" id="10415108at2759"/>
<keyword evidence="3" id="KW-1185">Reference proteome</keyword>
<gene>
    <name evidence="2" type="ORF">ENH_00058990</name>
</gene>
<evidence type="ECO:0000313" key="3">
    <source>
        <dbReference type="Proteomes" id="UP000030754"/>
    </source>
</evidence>
<feature type="region of interest" description="Disordered" evidence="1">
    <location>
        <begin position="81"/>
        <end position="138"/>
    </location>
</feature>
<evidence type="ECO:0000256" key="1">
    <source>
        <dbReference type="SAM" id="MobiDB-lite"/>
    </source>
</evidence>
<dbReference type="Proteomes" id="UP000030754">
    <property type="component" value="Unassembled WGS sequence"/>
</dbReference>